<dbReference type="GeneID" id="68094346"/>
<feature type="compositionally biased region" description="Polar residues" evidence="1">
    <location>
        <begin position="7"/>
        <end position="24"/>
    </location>
</feature>
<gene>
    <name evidence="2" type="ORF">C9374_001890</name>
</gene>
<name>A0AA88GQ43_NAELO</name>
<reference evidence="2 3" key="1">
    <citation type="journal article" date="2018" name="BMC Genomics">
        <title>The genome of Naegleria lovaniensis, the basis for a comparative approach to unravel pathogenicity factors of the human pathogenic amoeba N. fowleri.</title>
        <authorList>
            <person name="Liechti N."/>
            <person name="Schurch N."/>
            <person name="Bruggmann R."/>
            <person name="Wittwer M."/>
        </authorList>
    </citation>
    <scope>NUCLEOTIDE SEQUENCE [LARGE SCALE GENOMIC DNA]</scope>
    <source>
        <strain evidence="2 3">ATCC 30569</strain>
    </source>
</reference>
<dbReference type="RefSeq" id="XP_044550847.1">
    <property type="nucleotide sequence ID" value="XM_044691247.1"/>
</dbReference>
<accession>A0AA88GQ43</accession>
<dbReference type="EMBL" id="PYSW02000014">
    <property type="protein sequence ID" value="KAG2386855.1"/>
    <property type="molecule type" value="Genomic_DNA"/>
</dbReference>
<keyword evidence="3" id="KW-1185">Reference proteome</keyword>
<comment type="caution">
    <text evidence="2">The sequence shown here is derived from an EMBL/GenBank/DDBJ whole genome shotgun (WGS) entry which is preliminary data.</text>
</comment>
<feature type="region of interest" description="Disordered" evidence="1">
    <location>
        <begin position="1"/>
        <end position="24"/>
    </location>
</feature>
<evidence type="ECO:0000256" key="1">
    <source>
        <dbReference type="SAM" id="MobiDB-lite"/>
    </source>
</evidence>
<feature type="region of interest" description="Disordered" evidence="1">
    <location>
        <begin position="72"/>
        <end position="150"/>
    </location>
</feature>
<proteinExistence type="predicted"/>
<sequence length="444" mass="50140">MIPSQPFECNSKNPFPPSSILSSTSAKPPILSSFPGFIHVPYFPTTNNNNKSNTKNITETLFHEDLTIRCSTTPNVERSSSSDTITTTRPRSNNNYFRNDSNINETKENHVSSESSDESSSSSGHGDSHTEMNQSNNSEPLITPVKTKRRRKKKKGLYCYQSYLDCQRKEKKLRTITENEEQSLLHDLNLIFYPNHSHHDEIMNFPKYPKVNYAQKLVNTTELARIRAKLVFKSELVPANNNTTTSTTNTHQPETISIYPQTLSKSKIIPKILPKPLMQSKTASMTSPFTIPQRNRIQNIIGNNKTSTSSYPQGSKIPTNAFPFMPIPSMFQFSSQPSLLTSLARSHHSSPSHYYAFTQPPRPLPSHYVVVESQHSYDSTTSQNKEPSTMMATGERMMMHSNITEEEIQSADLTNYKVNIAVRADIDITTVADHIDHIPSKKIP</sequence>
<protein>
    <submittedName>
        <fullName evidence="2">Uncharacterized protein</fullName>
    </submittedName>
</protein>
<dbReference type="AlphaFoldDB" id="A0AA88GQ43"/>
<dbReference type="Proteomes" id="UP000816034">
    <property type="component" value="Unassembled WGS sequence"/>
</dbReference>
<evidence type="ECO:0000313" key="2">
    <source>
        <dbReference type="EMBL" id="KAG2386855.1"/>
    </source>
</evidence>
<feature type="compositionally biased region" description="Low complexity" evidence="1">
    <location>
        <begin position="78"/>
        <end position="92"/>
    </location>
</feature>
<organism evidence="2 3">
    <name type="scientific">Naegleria lovaniensis</name>
    <name type="common">Amoeba</name>
    <dbReference type="NCBI Taxonomy" id="51637"/>
    <lineage>
        <taxon>Eukaryota</taxon>
        <taxon>Discoba</taxon>
        <taxon>Heterolobosea</taxon>
        <taxon>Tetramitia</taxon>
        <taxon>Eutetramitia</taxon>
        <taxon>Vahlkampfiidae</taxon>
        <taxon>Naegleria</taxon>
    </lineage>
</organism>
<feature type="compositionally biased region" description="Low complexity" evidence="1">
    <location>
        <begin position="112"/>
        <end position="125"/>
    </location>
</feature>
<evidence type="ECO:0000313" key="3">
    <source>
        <dbReference type="Proteomes" id="UP000816034"/>
    </source>
</evidence>
<feature type="compositionally biased region" description="Polar residues" evidence="1">
    <location>
        <begin position="93"/>
        <end position="104"/>
    </location>
</feature>
<feature type="compositionally biased region" description="Polar residues" evidence="1">
    <location>
        <begin position="131"/>
        <end position="140"/>
    </location>
</feature>